<gene>
    <name evidence="1" type="ORF">CA13_11150</name>
</gene>
<proteinExistence type="predicted"/>
<dbReference type="EMBL" id="SJPJ01000001">
    <property type="protein sequence ID" value="TWT79708.1"/>
    <property type="molecule type" value="Genomic_DNA"/>
</dbReference>
<dbReference type="Proteomes" id="UP000315010">
    <property type="component" value="Unassembled WGS sequence"/>
</dbReference>
<protein>
    <submittedName>
        <fullName evidence="1">Uncharacterized protein</fullName>
    </submittedName>
</protein>
<keyword evidence="2" id="KW-1185">Reference proteome</keyword>
<accession>A0A5C5YXC2</accession>
<name>A0A5C5YXC2_9BACT</name>
<organism evidence="1 2">
    <name type="scientific">Novipirellula herctigrandis</name>
    <dbReference type="NCBI Taxonomy" id="2527986"/>
    <lineage>
        <taxon>Bacteria</taxon>
        <taxon>Pseudomonadati</taxon>
        <taxon>Planctomycetota</taxon>
        <taxon>Planctomycetia</taxon>
        <taxon>Pirellulales</taxon>
        <taxon>Pirellulaceae</taxon>
        <taxon>Novipirellula</taxon>
    </lineage>
</organism>
<evidence type="ECO:0000313" key="1">
    <source>
        <dbReference type="EMBL" id="TWT79708.1"/>
    </source>
</evidence>
<dbReference type="AlphaFoldDB" id="A0A5C5YXC2"/>
<sequence precursor="true">MMAFLIRCPPSPLFVGLEQPIPIASLYAHTEWNSAILYVAVSQCDFLNAALIAACVMIPVNATNTFLQDDTDIGLKETHLQWLQSDSTSGVVIDQTIGDFHFRNNNDN</sequence>
<reference evidence="1 2" key="1">
    <citation type="submission" date="2019-02" db="EMBL/GenBank/DDBJ databases">
        <title>Deep-cultivation of Planctomycetes and their phenomic and genomic characterization uncovers novel biology.</title>
        <authorList>
            <person name="Wiegand S."/>
            <person name="Jogler M."/>
            <person name="Boedeker C."/>
            <person name="Pinto D."/>
            <person name="Vollmers J."/>
            <person name="Rivas-Marin E."/>
            <person name="Kohn T."/>
            <person name="Peeters S.H."/>
            <person name="Heuer A."/>
            <person name="Rast P."/>
            <person name="Oberbeckmann S."/>
            <person name="Bunk B."/>
            <person name="Jeske O."/>
            <person name="Meyerdierks A."/>
            <person name="Storesund J.E."/>
            <person name="Kallscheuer N."/>
            <person name="Luecker S."/>
            <person name="Lage O.M."/>
            <person name="Pohl T."/>
            <person name="Merkel B.J."/>
            <person name="Hornburger P."/>
            <person name="Mueller R.-W."/>
            <person name="Bruemmer F."/>
            <person name="Labrenz M."/>
            <person name="Spormann A.M."/>
            <person name="Op Den Camp H."/>
            <person name="Overmann J."/>
            <person name="Amann R."/>
            <person name="Jetten M.S.M."/>
            <person name="Mascher T."/>
            <person name="Medema M.H."/>
            <person name="Devos D.P."/>
            <person name="Kaster A.-K."/>
            <person name="Ovreas L."/>
            <person name="Rohde M."/>
            <person name="Galperin M.Y."/>
            <person name="Jogler C."/>
        </authorList>
    </citation>
    <scope>NUCLEOTIDE SEQUENCE [LARGE SCALE GENOMIC DNA]</scope>
    <source>
        <strain evidence="1 2">CA13</strain>
    </source>
</reference>
<evidence type="ECO:0000313" key="2">
    <source>
        <dbReference type="Proteomes" id="UP000315010"/>
    </source>
</evidence>
<comment type="caution">
    <text evidence="1">The sequence shown here is derived from an EMBL/GenBank/DDBJ whole genome shotgun (WGS) entry which is preliminary data.</text>
</comment>
<dbReference type="RefSeq" id="WP_419193947.1">
    <property type="nucleotide sequence ID" value="NZ_SJPJ01000001.1"/>
</dbReference>